<dbReference type="AlphaFoldDB" id="A0A9X2L5S6"/>
<name>A0A9X2L5S6_9BACT</name>
<evidence type="ECO:0000256" key="3">
    <source>
        <dbReference type="ARBA" id="ARBA00022605"/>
    </source>
</evidence>
<accession>A0A9X2L5S6</accession>
<gene>
    <name evidence="8 11" type="primary">trpC</name>
    <name evidence="11" type="ORF">NM125_14390</name>
</gene>
<dbReference type="InterPro" id="IPR011060">
    <property type="entry name" value="RibuloseP-bd_barrel"/>
</dbReference>
<dbReference type="NCBIfam" id="NF001377">
    <property type="entry name" value="PRK00278.2-4"/>
    <property type="match status" value="1"/>
</dbReference>
<dbReference type="GO" id="GO:0000162">
    <property type="term" value="P:L-tryptophan biosynthetic process"/>
    <property type="evidence" value="ECO:0007669"/>
    <property type="project" value="UniProtKB-UniRule"/>
</dbReference>
<dbReference type="PANTHER" id="PTHR22854">
    <property type="entry name" value="TRYPTOPHAN BIOSYNTHESIS PROTEIN"/>
    <property type="match status" value="1"/>
</dbReference>
<dbReference type="PROSITE" id="PS00614">
    <property type="entry name" value="IGPS"/>
    <property type="match status" value="1"/>
</dbReference>
<keyword evidence="5 8" id="KW-0822">Tryptophan biosynthesis</keyword>
<keyword evidence="7 8" id="KW-0456">Lyase</keyword>
<dbReference type="FunFam" id="3.20.20.70:FF:000024">
    <property type="entry name" value="Indole-3-glycerol phosphate synthase"/>
    <property type="match status" value="1"/>
</dbReference>
<evidence type="ECO:0000256" key="5">
    <source>
        <dbReference type="ARBA" id="ARBA00022822"/>
    </source>
</evidence>
<dbReference type="Proteomes" id="UP001139125">
    <property type="component" value="Unassembled WGS sequence"/>
</dbReference>
<dbReference type="RefSeq" id="WP_255135674.1">
    <property type="nucleotide sequence ID" value="NZ_JANDBC010000003.1"/>
</dbReference>
<evidence type="ECO:0000256" key="7">
    <source>
        <dbReference type="ARBA" id="ARBA00023239"/>
    </source>
</evidence>
<proteinExistence type="inferred from homology"/>
<keyword evidence="9" id="KW-0175">Coiled coil</keyword>
<dbReference type="Pfam" id="PF00218">
    <property type="entry name" value="IGPS"/>
    <property type="match status" value="1"/>
</dbReference>
<evidence type="ECO:0000313" key="11">
    <source>
        <dbReference type="EMBL" id="MCP9292775.1"/>
    </source>
</evidence>
<protein>
    <recommendedName>
        <fullName evidence="8">Indole-3-glycerol phosphate synthase</fullName>
        <shortName evidence="8">IGPS</shortName>
        <ecNumber evidence="8">4.1.1.48</ecNumber>
    </recommendedName>
</protein>
<evidence type="ECO:0000313" key="12">
    <source>
        <dbReference type="Proteomes" id="UP001139125"/>
    </source>
</evidence>
<dbReference type="EC" id="4.1.1.48" evidence="8"/>
<reference evidence="11" key="1">
    <citation type="submission" date="2022-06" db="EMBL/GenBank/DDBJ databases">
        <title>Gracilimonas sp. CAU 1638 isolated from sea sediment.</title>
        <authorList>
            <person name="Kim W."/>
        </authorList>
    </citation>
    <scope>NUCLEOTIDE SEQUENCE</scope>
    <source>
        <strain evidence="11">CAU 1638</strain>
    </source>
</reference>
<dbReference type="InterPro" id="IPR013798">
    <property type="entry name" value="Indole-3-glycerol_P_synth_dom"/>
</dbReference>
<evidence type="ECO:0000256" key="2">
    <source>
        <dbReference type="ARBA" id="ARBA00004696"/>
    </source>
</evidence>
<evidence type="ECO:0000256" key="1">
    <source>
        <dbReference type="ARBA" id="ARBA00001633"/>
    </source>
</evidence>
<sequence>MSNILDQIVEKTAEDLAKRRRKVSFNDFNSFQGFEKESISFKGALRDNESVSIISEVKKASPSKGIIRPDFDPVDIALRYEEGGASAISVLTDQPFFKGDLKYLEAISNRVKLPLLRKDFIIDPYQMKEAKAYGADAALIIVAITEGSQLNELLHAAREFELDALVECYDQEDFNRINFELVDILGVNNRDLKNFEVDVHRGIGILQQAPEGTVLVSESGLSSGKDLALLQKEGIHSALIGEYFMRQDDPGQAIKDLIEQTEEEFERLQKEKEDVEHG</sequence>
<dbReference type="InterPro" id="IPR045186">
    <property type="entry name" value="Indole-3-glycerol_P_synth"/>
</dbReference>
<keyword evidence="3 8" id="KW-0028">Amino-acid biosynthesis</keyword>
<comment type="similarity">
    <text evidence="8">Belongs to the TrpC family.</text>
</comment>
<dbReference type="GO" id="GO:0004640">
    <property type="term" value="F:phosphoribosylanthranilate isomerase activity"/>
    <property type="evidence" value="ECO:0007669"/>
    <property type="project" value="TreeGrafter"/>
</dbReference>
<evidence type="ECO:0000256" key="9">
    <source>
        <dbReference type="SAM" id="Coils"/>
    </source>
</evidence>
<feature type="domain" description="Indole-3-glycerol phosphate synthase" evidence="10">
    <location>
        <begin position="5"/>
        <end position="257"/>
    </location>
</feature>
<dbReference type="SUPFAM" id="SSF51366">
    <property type="entry name" value="Ribulose-phoshate binding barrel"/>
    <property type="match status" value="1"/>
</dbReference>
<keyword evidence="6 8" id="KW-0057">Aromatic amino acid biosynthesis</keyword>
<dbReference type="Gene3D" id="3.20.20.70">
    <property type="entry name" value="Aldolase class I"/>
    <property type="match status" value="1"/>
</dbReference>
<dbReference type="InterPro" id="IPR001468">
    <property type="entry name" value="Indole-3-GlycerolPSynthase_CS"/>
</dbReference>
<dbReference type="EMBL" id="JANDBC010000003">
    <property type="protein sequence ID" value="MCP9292775.1"/>
    <property type="molecule type" value="Genomic_DNA"/>
</dbReference>
<keyword evidence="12" id="KW-1185">Reference proteome</keyword>
<dbReference type="GO" id="GO:0004425">
    <property type="term" value="F:indole-3-glycerol-phosphate synthase activity"/>
    <property type="evidence" value="ECO:0007669"/>
    <property type="project" value="UniProtKB-UniRule"/>
</dbReference>
<feature type="coiled-coil region" evidence="9">
    <location>
        <begin position="251"/>
        <end position="278"/>
    </location>
</feature>
<comment type="caution">
    <text evidence="11">The sequence shown here is derived from an EMBL/GenBank/DDBJ whole genome shotgun (WGS) entry which is preliminary data.</text>
</comment>
<evidence type="ECO:0000256" key="4">
    <source>
        <dbReference type="ARBA" id="ARBA00022793"/>
    </source>
</evidence>
<dbReference type="InterPro" id="IPR013785">
    <property type="entry name" value="Aldolase_TIM"/>
</dbReference>
<evidence type="ECO:0000256" key="8">
    <source>
        <dbReference type="HAMAP-Rule" id="MF_00134"/>
    </source>
</evidence>
<keyword evidence="4 8" id="KW-0210">Decarboxylase</keyword>
<comment type="pathway">
    <text evidence="2 8">Amino-acid biosynthesis; L-tryptophan biosynthesis; L-tryptophan from chorismate: step 4/5.</text>
</comment>
<evidence type="ECO:0000259" key="10">
    <source>
        <dbReference type="Pfam" id="PF00218"/>
    </source>
</evidence>
<comment type="catalytic activity">
    <reaction evidence="1 8">
        <text>1-(2-carboxyphenylamino)-1-deoxy-D-ribulose 5-phosphate + H(+) = (1S,2R)-1-C-(indol-3-yl)glycerol 3-phosphate + CO2 + H2O</text>
        <dbReference type="Rhea" id="RHEA:23476"/>
        <dbReference type="ChEBI" id="CHEBI:15377"/>
        <dbReference type="ChEBI" id="CHEBI:15378"/>
        <dbReference type="ChEBI" id="CHEBI:16526"/>
        <dbReference type="ChEBI" id="CHEBI:58613"/>
        <dbReference type="ChEBI" id="CHEBI:58866"/>
        <dbReference type="EC" id="4.1.1.48"/>
    </reaction>
</comment>
<dbReference type="CDD" id="cd00331">
    <property type="entry name" value="IGPS"/>
    <property type="match status" value="1"/>
</dbReference>
<evidence type="ECO:0000256" key="6">
    <source>
        <dbReference type="ARBA" id="ARBA00023141"/>
    </source>
</evidence>
<dbReference type="HAMAP" id="MF_00134_B">
    <property type="entry name" value="IGPS_B"/>
    <property type="match status" value="1"/>
</dbReference>
<dbReference type="PANTHER" id="PTHR22854:SF2">
    <property type="entry name" value="INDOLE-3-GLYCEROL-PHOSPHATE SYNTHASE"/>
    <property type="match status" value="1"/>
</dbReference>
<organism evidence="11 12">
    <name type="scientific">Gracilimonas sediminicola</name>
    <dbReference type="NCBI Taxonomy" id="2952158"/>
    <lineage>
        <taxon>Bacteria</taxon>
        <taxon>Pseudomonadati</taxon>
        <taxon>Balneolota</taxon>
        <taxon>Balneolia</taxon>
        <taxon>Balneolales</taxon>
        <taxon>Balneolaceae</taxon>
        <taxon>Gracilimonas</taxon>
    </lineage>
</organism>